<reference evidence="1 2" key="1">
    <citation type="submission" date="2017-10" db="EMBL/GenBank/DDBJ databases">
        <title>Bifidobacterium xylocopum sp. nov. and Bifidobacterium aemilianum sp. nov., from the carpenter bee (Xylocopa violacea) digestive tract.</title>
        <authorList>
            <person name="Alberoni D."/>
            <person name="Baffoni L."/>
            <person name="Di Gioia D."/>
            <person name="Gaggia F."/>
            <person name="Biavati B."/>
        </authorList>
    </citation>
    <scope>NUCLEOTIDE SEQUENCE [LARGE SCALE GENOMIC DNA]</scope>
    <source>
        <strain evidence="1 2">XV10</strain>
    </source>
</reference>
<proteinExistence type="predicted"/>
<comment type="caution">
    <text evidence="1">The sequence shown here is derived from an EMBL/GenBank/DDBJ whole genome shotgun (WGS) entry which is preliminary data.</text>
</comment>
<dbReference type="Proteomes" id="UP000252530">
    <property type="component" value="Unassembled WGS sequence"/>
</dbReference>
<organism evidence="1 2">
    <name type="scientific">Bifidobacterium aemilianum</name>
    <dbReference type="NCBI Taxonomy" id="2493120"/>
    <lineage>
        <taxon>Bacteria</taxon>
        <taxon>Bacillati</taxon>
        <taxon>Actinomycetota</taxon>
        <taxon>Actinomycetes</taxon>
        <taxon>Bifidobacteriales</taxon>
        <taxon>Bifidobacteriaceae</taxon>
        <taxon>Bifidobacterium</taxon>
    </lineage>
</organism>
<dbReference type="RefSeq" id="WP_113860387.1">
    <property type="nucleotide sequence ID" value="NZ_PDCG01000005.1"/>
</dbReference>
<evidence type="ECO:0000313" key="2">
    <source>
        <dbReference type="Proteomes" id="UP000252530"/>
    </source>
</evidence>
<dbReference type="AlphaFoldDB" id="A0A366K8G8"/>
<protein>
    <submittedName>
        <fullName evidence="1">Uncharacterized protein</fullName>
    </submittedName>
</protein>
<keyword evidence="2" id="KW-1185">Reference proteome</keyword>
<dbReference type="EMBL" id="PDCG01000005">
    <property type="protein sequence ID" value="RBP97542.1"/>
    <property type="molecule type" value="Genomic_DNA"/>
</dbReference>
<accession>A0A366K8G8</accession>
<gene>
    <name evidence="1" type="ORF">CRD60_05975</name>
</gene>
<name>A0A366K8G8_9BIFI</name>
<evidence type="ECO:0000313" key="1">
    <source>
        <dbReference type="EMBL" id="RBP97542.1"/>
    </source>
</evidence>
<sequence length="92" mass="10295">MTNPFVTRNLLREGIGYVLYVEQPVNDEDGAWSTQVGLLRGREECWSHNVYGYDGLQSLLLSLSLAKRLLESEGGFTVGDSDDLMFPDIPDN</sequence>